<keyword evidence="3" id="KW-0808">Transferase</keyword>
<keyword evidence="4" id="KW-1185">Reference proteome</keyword>
<dbReference type="Proteomes" id="UP000318010">
    <property type="component" value="Unassembled WGS sequence"/>
</dbReference>
<dbReference type="GO" id="GO:0000155">
    <property type="term" value="F:phosphorelay sensor kinase activity"/>
    <property type="evidence" value="ECO:0007669"/>
    <property type="project" value="InterPro"/>
</dbReference>
<dbReference type="PANTHER" id="PTHR34220:SF7">
    <property type="entry name" value="SENSOR HISTIDINE KINASE YPDA"/>
    <property type="match status" value="1"/>
</dbReference>
<protein>
    <submittedName>
        <fullName evidence="3">Histidine kinase</fullName>
    </submittedName>
</protein>
<organism evidence="3 4">
    <name type="scientific">Mucilaginibacter achroorhodeus</name>
    <dbReference type="NCBI Taxonomy" id="2599294"/>
    <lineage>
        <taxon>Bacteria</taxon>
        <taxon>Pseudomonadati</taxon>
        <taxon>Bacteroidota</taxon>
        <taxon>Sphingobacteriia</taxon>
        <taxon>Sphingobacteriales</taxon>
        <taxon>Sphingobacteriaceae</taxon>
        <taxon>Mucilaginibacter</taxon>
    </lineage>
</organism>
<dbReference type="RefSeq" id="WP_146272411.1">
    <property type="nucleotide sequence ID" value="NZ_VOEI01000005.1"/>
</dbReference>
<feature type="transmembrane region" description="Helical" evidence="1">
    <location>
        <begin position="21"/>
        <end position="39"/>
    </location>
</feature>
<dbReference type="EMBL" id="VOEI01000005">
    <property type="protein sequence ID" value="TWR24987.1"/>
    <property type="molecule type" value="Genomic_DNA"/>
</dbReference>
<comment type="caution">
    <text evidence="3">The sequence shown here is derived from an EMBL/GenBank/DDBJ whole genome shotgun (WGS) entry which is preliminary data.</text>
</comment>
<dbReference type="AlphaFoldDB" id="A0A563U032"/>
<keyword evidence="1" id="KW-0472">Membrane</keyword>
<keyword evidence="1" id="KW-1133">Transmembrane helix</keyword>
<feature type="transmembrane region" description="Helical" evidence="1">
    <location>
        <begin position="45"/>
        <end position="66"/>
    </location>
</feature>
<evidence type="ECO:0000259" key="2">
    <source>
        <dbReference type="Pfam" id="PF06580"/>
    </source>
</evidence>
<reference evidence="3 4" key="1">
    <citation type="submission" date="2019-07" db="EMBL/GenBank/DDBJ databases">
        <authorList>
            <person name="Kim J."/>
        </authorList>
    </citation>
    <scope>NUCLEOTIDE SEQUENCE [LARGE SCALE GENOMIC DNA]</scope>
    <source>
        <strain evidence="3 4">MJ1a</strain>
    </source>
</reference>
<dbReference type="OrthoDB" id="9809908at2"/>
<dbReference type="GO" id="GO:0016020">
    <property type="term" value="C:membrane"/>
    <property type="evidence" value="ECO:0007669"/>
    <property type="project" value="InterPro"/>
</dbReference>
<proteinExistence type="predicted"/>
<evidence type="ECO:0000313" key="3">
    <source>
        <dbReference type="EMBL" id="TWR24987.1"/>
    </source>
</evidence>
<evidence type="ECO:0000313" key="4">
    <source>
        <dbReference type="Proteomes" id="UP000318010"/>
    </source>
</evidence>
<gene>
    <name evidence="3" type="ORF">FPZ42_14645</name>
</gene>
<keyword evidence="3" id="KW-0418">Kinase</keyword>
<feature type="transmembrane region" description="Helical" evidence="1">
    <location>
        <begin position="87"/>
        <end position="109"/>
    </location>
</feature>
<keyword evidence="1" id="KW-0812">Transmembrane</keyword>
<feature type="domain" description="Signal transduction histidine kinase internal region" evidence="2">
    <location>
        <begin position="165"/>
        <end position="239"/>
    </location>
</feature>
<dbReference type="PANTHER" id="PTHR34220">
    <property type="entry name" value="SENSOR HISTIDINE KINASE YPDA"/>
    <property type="match status" value="1"/>
</dbReference>
<evidence type="ECO:0000256" key="1">
    <source>
        <dbReference type="SAM" id="Phobius"/>
    </source>
</evidence>
<dbReference type="InterPro" id="IPR010559">
    <property type="entry name" value="Sig_transdc_His_kin_internal"/>
</dbReference>
<name>A0A563U032_9SPHI</name>
<accession>A0A563U032</accession>
<feature type="transmembrane region" description="Helical" evidence="1">
    <location>
        <begin position="121"/>
        <end position="140"/>
    </location>
</feature>
<sequence length="347" mass="40010">MILQRYIQQASSSVFRVSPRMIWISSVFMGVLASLPKILRLQISMGEVLIDCSIAFIYSLYVWYYNLYTLPKFSSDKITTRFFGIRLIRSLIIGVVVMAGLVFAEVWIINQLQLTSMMLMYQFRGILINLTIYMFIYLLYQSYTNHLIGLELERTKAEHLRTGYELLKQQVNPHFLFNSLNTLKSMVDIKDEHSGEFILKLADFYRFSLEARNADEVKVAQELKVLDAYFYLLKARFEDGIAIEIKLSEQALAQPIPGFTLQLLVENAIKHNVVSLDEPLVIKIYSYQNGILISNNLQPKQVPEPSTKLGLDNITQRFQHLTGRLIEVESDGQNFTVKLPYDGYIGD</sequence>
<dbReference type="Pfam" id="PF06580">
    <property type="entry name" value="His_kinase"/>
    <property type="match status" value="1"/>
</dbReference>
<dbReference type="InterPro" id="IPR050640">
    <property type="entry name" value="Bact_2-comp_sensor_kinase"/>
</dbReference>